<dbReference type="AlphaFoldDB" id="A0A101UVW5"/>
<dbReference type="InterPro" id="IPR027417">
    <property type="entry name" value="P-loop_NTPase"/>
</dbReference>
<evidence type="ECO:0000256" key="9">
    <source>
        <dbReference type="ARBA" id="ARBA00022840"/>
    </source>
</evidence>
<evidence type="ECO:0000256" key="5">
    <source>
        <dbReference type="ARBA" id="ARBA00022741"/>
    </source>
</evidence>
<dbReference type="GO" id="GO:0009035">
    <property type="term" value="F:type I site-specific deoxyribonuclease activity"/>
    <property type="evidence" value="ECO:0007669"/>
    <property type="project" value="UniProtKB-EC"/>
</dbReference>
<comment type="caution">
    <text evidence="13">The sequence shown here is derived from an EMBL/GenBank/DDBJ whole genome shotgun (WGS) entry which is preliminary data.</text>
</comment>
<dbReference type="Gene3D" id="3.90.1570.50">
    <property type="match status" value="1"/>
</dbReference>
<evidence type="ECO:0000256" key="1">
    <source>
        <dbReference type="ARBA" id="ARBA00000851"/>
    </source>
</evidence>
<evidence type="ECO:0000313" key="13">
    <source>
        <dbReference type="EMBL" id="KUO17836.1"/>
    </source>
</evidence>
<dbReference type="Pfam" id="PF22679">
    <property type="entry name" value="T1R_D3-like"/>
    <property type="match status" value="1"/>
</dbReference>
<dbReference type="InterPro" id="IPR014001">
    <property type="entry name" value="Helicase_ATP-bd"/>
</dbReference>
<dbReference type="Pfam" id="PF04313">
    <property type="entry name" value="HSDR_N"/>
    <property type="match status" value="1"/>
</dbReference>
<feature type="domain" description="Helicase ATP-binding" evidence="12">
    <location>
        <begin position="335"/>
        <end position="517"/>
    </location>
</feature>
<keyword evidence="9" id="KW-0067">ATP-binding</keyword>
<evidence type="ECO:0000256" key="8">
    <source>
        <dbReference type="ARBA" id="ARBA00022801"/>
    </source>
</evidence>
<dbReference type="OrthoDB" id="9758243at2"/>
<accession>A0A101UVW5</accession>
<dbReference type="GO" id="GO:0005524">
    <property type="term" value="F:ATP binding"/>
    <property type="evidence" value="ECO:0007669"/>
    <property type="project" value="UniProtKB-KW"/>
</dbReference>
<dbReference type="Proteomes" id="UP000053260">
    <property type="component" value="Unassembled WGS sequence"/>
</dbReference>
<keyword evidence="8" id="KW-0378">Hydrolase</keyword>
<dbReference type="EC" id="3.1.21.3" evidence="3"/>
<feature type="region of interest" description="Disordered" evidence="11">
    <location>
        <begin position="41"/>
        <end position="60"/>
    </location>
</feature>
<dbReference type="STRING" id="909626.AQJ91_28330"/>
<dbReference type="InterPro" id="IPR040980">
    <property type="entry name" value="SWI2_SNF2"/>
</dbReference>
<organism evidence="13 14">
    <name type="scientific">Streptomyces dysideae</name>
    <dbReference type="NCBI Taxonomy" id="909626"/>
    <lineage>
        <taxon>Bacteria</taxon>
        <taxon>Bacillati</taxon>
        <taxon>Actinomycetota</taxon>
        <taxon>Actinomycetes</taxon>
        <taxon>Kitasatosporales</taxon>
        <taxon>Streptomycetaceae</taxon>
        <taxon>Streptomyces</taxon>
    </lineage>
</organism>
<evidence type="ECO:0000259" key="12">
    <source>
        <dbReference type="PROSITE" id="PS51192"/>
    </source>
</evidence>
<comment type="similarity">
    <text evidence="2">Belongs to the HsdR family.</text>
</comment>
<feature type="region of interest" description="Disordered" evidence="11">
    <location>
        <begin position="1"/>
        <end position="25"/>
    </location>
</feature>
<dbReference type="GO" id="GO:0003677">
    <property type="term" value="F:DNA binding"/>
    <property type="evidence" value="ECO:0007669"/>
    <property type="project" value="UniProtKB-KW"/>
</dbReference>
<protein>
    <recommendedName>
        <fullName evidence="3">type I site-specific deoxyribonuclease</fullName>
        <ecNumber evidence="3">3.1.21.3</ecNumber>
    </recommendedName>
</protein>
<evidence type="ECO:0000256" key="10">
    <source>
        <dbReference type="ARBA" id="ARBA00023125"/>
    </source>
</evidence>
<proteinExistence type="inferred from homology"/>
<evidence type="ECO:0000256" key="2">
    <source>
        <dbReference type="ARBA" id="ARBA00008598"/>
    </source>
</evidence>
<gene>
    <name evidence="13" type="ORF">AQJ91_28330</name>
</gene>
<keyword evidence="14" id="KW-1185">Reference proteome</keyword>
<keyword evidence="5" id="KW-0547">Nucleotide-binding</keyword>
<keyword evidence="7" id="KW-0255">Endonuclease</keyword>
<feature type="region of interest" description="Disordered" evidence="11">
    <location>
        <begin position="431"/>
        <end position="458"/>
    </location>
</feature>
<evidence type="ECO:0000256" key="6">
    <source>
        <dbReference type="ARBA" id="ARBA00022747"/>
    </source>
</evidence>
<dbReference type="SUPFAM" id="SSF52540">
    <property type="entry name" value="P-loop containing nucleoside triphosphate hydrolases"/>
    <property type="match status" value="1"/>
</dbReference>
<reference evidence="13 14" key="1">
    <citation type="submission" date="2015-10" db="EMBL/GenBank/DDBJ databases">
        <title>Draft genome sequence of Streptomyces sp. RV15, isolated from a marine sponge.</title>
        <authorList>
            <person name="Ruckert C."/>
            <person name="Abdelmohsen U.R."/>
            <person name="Winkler A."/>
            <person name="Hentschel U."/>
            <person name="Kalinowski J."/>
            <person name="Kampfer P."/>
            <person name="Glaeser S."/>
        </authorList>
    </citation>
    <scope>NUCLEOTIDE SEQUENCE [LARGE SCALE GENOMIC DNA]</scope>
    <source>
        <strain evidence="13 14">RV15</strain>
    </source>
</reference>
<evidence type="ECO:0000313" key="14">
    <source>
        <dbReference type="Proteomes" id="UP000053260"/>
    </source>
</evidence>
<dbReference type="InterPro" id="IPR007409">
    <property type="entry name" value="Restrct_endonuc_type1_HsdR_N"/>
</dbReference>
<dbReference type="Pfam" id="PF18766">
    <property type="entry name" value="SWI2_SNF2"/>
    <property type="match status" value="1"/>
</dbReference>
<name>A0A101UVW5_9ACTN</name>
<evidence type="ECO:0000256" key="4">
    <source>
        <dbReference type="ARBA" id="ARBA00022722"/>
    </source>
</evidence>
<feature type="region of interest" description="Disordered" evidence="11">
    <location>
        <begin position="713"/>
        <end position="737"/>
    </location>
</feature>
<evidence type="ECO:0000256" key="7">
    <source>
        <dbReference type="ARBA" id="ARBA00022759"/>
    </source>
</evidence>
<dbReference type="PANTHER" id="PTHR30195:SF15">
    <property type="entry name" value="TYPE I RESTRICTION ENZYME HINDI ENDONUCLEASE SUBUNIT"/>
    <property type="match status" value="1"/>
</dbReference>
<dbReference type="InterPro" id="IPR051268">
    <property type="entry name" value="Type-I_R_enzyme_R_subunit"/>
</dbReference>
<keyword evidence="10" id="KW-0238">DNA-binding</keyword>
<dbReference type="SMART" id="SM00487">
    <property type="entry name" value="DEXDc"/>
    <property type="match status" value="1"/>
</dbReference>
<dbReference type="GO" id="GO:0009307">
    <property type="term" value="P:DNA restriction-modification system"/>
    <property type="evidence" value="ECO:0007669"/>
    <property type="project" value="UniProtKB-KW"/>
</dbReference>
<sequence length="1201" mass="132991">METPGRTVRAGSPAVSRRELPEYDQTEQPLIRHLVDLGWEHLEGAPPGEPATSPSPSEREAFTEVVYAKRFRDAISRINSGPNGGSWLTSAQLDYLLALVLGAAPGQVPADRGVRGNFAVTGLLRKGVNARMLPGWKKGDPEHVQLVDWDGENGGRNDLLAVSQFRVERKDAAPVTPDLVLFVNGLPWVVIECKAPLTSGGREESRAALDDAVGQVCRYASLESPFPVAEFTRFAQVLVGTDRTYAELGTVTSTPEYFTPWRTTEPAPADGCATDMAVLVAGVLRPDHLLTLVRDFTTERGQGSRTLKVIGRYQQFKAVRRLARRLQRRRRAIAAKQDVDQRGGVVWHTQGSGKSLTMAFLVRHIRSDSELKHHKVVVVTDRIDLEKQIQASLAAAEEPVYRADGVANARAQLAAPVPDVVLVMLQKAQRDDTAYDGREDSPPAQGADKDASAQVRPANPSSDIVVLVDEAHRGHAGWLHARLRALLPNAVLVGFTGTPIIRGARKETEAIFGPLVDAYTLREAELDRSVVPVRYEAYDAPLEVIEKAALDAKFDEQVPDDPERRERVLRKFARKKEVLEASSVIADKADFMLRHWAVNALPDRLGAQLAAVSRLAAVHYREALLASRDRLLARLDALDPAIAHDPMAALGADDELRELLTVLPHRDVLASIDAAVVIHGDPRKDPVGWRQWTLKSRQDTYIERFKEGLGDPLAAATDPSWPVEPHGPSGQAHGATGAAVTDVWQVERPDGEDDAADEADEGDQETAEPVAFLVVQSMLLTGFDAPVEQVLYLDCALSGAGLLQAVARTNRPYPGKRWGTLVDFVGIGDELARSLRAYEEHHLREVYGFENVTVDHLRRDFEGPQPTDDGLLLQADAAADRLLDDLHGRVARFMDGHGLASYDEHGILSLADEQRREALLDVLEDPLTRGQFDELARDFLAALGAVLPRPYALRYERFAGRLGEVQYLARQRYLDGRDEFSPRRYGAKVRRLIADHLRVTGVELRVPPIELSAPEFMERVDANPDARARTRYMVSRLRTHITARIGTDRARYELFSARLEEIVQQMRQDFEQAATDLARLYGDITADVEETGPSLDPLTERPVYRALVRALEQEGAPLPPTEVDLYEAACLLTADIAVLVRTPHFVTQADAQSEARKVLRFRVSDRLHVDWDDTAYTAAALLELAVQRRDDFLRHEARPHG</sequence>
<keyword evidence="4" id="KW-0540">Nuclease</keyword>
<dbReference type="PANTHER" id="PTHR30195">
    <property type="entry name" value="TYPE I SITE-SPECIFIC DEOXYRIBONUCLEASE PROTEIN SUBUNIT M AND R"/>
    <property type="match status" value="1"/>
</dbReference>
<evidence type="ECO:0000256" key="3">
    <source>
        <dbReference type="ARBA" id="ARBA00012654"/>
    </source>
</evidence>
<dbReference type="EMBL" id="LMXB01000071">
    <property type="protein sequence ID" value="KUO17836.1"/>
    <property type="molecule type" value="Genomic_DNA"/>
</dbReference>
<feature type="compositionally biased region" description="Basic and acidic residues" evidence="11">
    <location>
        <begin position="431"/>
        <end position="451"/>
    </location>
</feature>
<dbReference type="InterPro" id="IPR055180">
    <property type="entry name" value="HsdR_RecA-like_helicase_dom_2"/>
</dbReference>
<comment type="catalytic activity">
    <reaction evidence="1">
        <text>Endonucleolytic cleavage of DNA to give random double-stranded fragments with terminal 5'-phosphates, ATP is simultaneously hydrolyzed.</text>
        <dbReference type="EC" id="3.1.21.3"/>
    </reaction>
</comment>
<evidence type="ECO:0000256" key="11">
    <source>
        <dbReference type="SAM" id="MobiDB-lite"/>
    </source>
</evidence>
<dbReference type="PROSITE" id="PS51192">
    <property type="entry name" value="HELICASE_ATP_BIND_1"/>
    <property type="match status" value="1"/>
</dbReference>
<dbReference type="CDD" id="cd22332">
    <property type="entry name" value="HsdR_N"/>
    <property type="match status" value="1"/>
</dbReference>
<keyword evidence="6" id="KW-0680">Restriction system</keyword>
<dbReference type="Gene3D" id="3.40.50.300">
    <property type="entry name" value="P-loop containing nucleotide triphosphate hydrolases"/>
    <property type="match status" value="2"/>
</dbReference>